<keyword evidence="2" id="KW-1185">Reference proteome</keyword>
<dbReference type="Proteomes" id="UP000442694">
    <property type="component" value="Unassembled WGS sequence"/>
</dbReference>
<evidence type="ECO:0000313" key="2">
    <source>
        <dbReference type="Proteomes" id="UP000442694"/>
    </source>
</evidence>
<comment type="caution">
    <text evidence="1">The sequence shown here is derived from an EMBL/GenBank/DDBJ whole genome shotgun (WGS) entry which is preliminary data.</text>
</comment>
<accession>A0A833JDN7</accession>
<organism evidence="1 2">
    <name type="scientific">Fluviispira multicolorata</name>
    <dbReference type="NCBI Taxonomy" id="2654512"/>
    <lineage>
        <taxon>Bacteria</taxon>
        <taxon>Pseudomonadati</taxon>
        <taxon>Bdellovibrionota</taxon>
        <taxon>Oligoflexia</taxon>
        <taxon>Silvanigrellales</taxon>
        <taxon>Silvanigrellaceae</taxon>
        <taxon>Fluviispira</taxon>
    </lineage>
</organism>
<proteinExistence type="predicted"/>
<evidence type="ECO:0000313" key="1">
    <source>
        <dbReference type="EMBL" id="KAB8030857.1"/>
    </source>
</evidence>
<sequence>MSESNYRKLEIDGYPEESKFMSAIKTLYALGRLENMSLHEFSYYLENPNTLSFSEIKINKTEYDRALFGWEKLLLENFHNIDIDTRTEYMAIFLLKNDKNNNLERIIKISILINEFFIKKMGMDNLKIFVAIIDYVTAKNKDNKFNIETSKNYY</sequence>
<gene>
    <name evidence="1" type="ORF">GCL57_07740</name>
</gene>
<dbReference type="RefSeq" id="WP_152212784.1">
    <property type="nucleotide sequence ID" value="NZ_WFLN01000006.1"/>
</dbReference>
<dbReference type="EMBL" id="WFLN01000006">
    <property type="protein sequence ID" value="KAB8030857.1"/>
    <property type="molecule type" value="Genomic_DNA"/>
</dbReference>
<dbReference type="AlphaFoldDB" id="A0A833JDN7"/>
<name>A0A833JDN7_9BACT</name>
<protein>
    <submittedName>
        <fullName evidence="1">Uncharacterized protein</fullName>
    </submittedName>
</protein>
<reference evidence="1 2" key="1">
    <citation type="submission" date="2019-10" db="EMBL/GenBank/DDBJ databases">
        <title>New genus of Silvanigrellaceae.</title>
        <authorList>
            <person name="Pitt A."/>
            <person name="Hahn M.W."/>
        </authorList>
    </citation>
    <scope>NUCLEOTIDE SEQUENCE [LARGE SCALE GENOMIC DNA]</scope>
    <source>
        <strain evidence="1 2">33A1-SZDP</strain>
    </source>
</reference>